<accession>A0AAN6NSS0</accession>
<comment type="caution">
    <text evidence="2">The sequence shown here is derived from an EMBL/GenBank/DDBJ whole genome shotgun (WGS) entry which is preliminary data.</text>
</comment>
<keyword evidence="1" id="KW-1133">Transmembrane helix</keyword>
<feature type="transmembrane region" description="Helical" evidence="1">
    <location>
        <begin position="35"/>
        <end position="55"/>
    </location>
</feature>
<evidence type="ECO:0000256" key="1">
    <source>
        <dbReference type="SAM" id="Phobius"/>
    </source>
</evidence>
<dbReference type="AlphaFoldDB" id="A0AAN6NSS0"/>
<dbReference type="EMBL" id="MU859179">
    <property type="protein sequence ID" value="KAK3950383.1"/>
    <property type="molecule type" value="Genomic_DNA"/>
</dbReference>
<reference evidence="2" key="1">
    <citation type="journal article" date="2023" name="Mol. Phylogenet. Evol.">
        <title>Genome-scale phylogeny and comparative genomics of the fungal order Sordariales.</title>
        <authorList>
            <person name="Hensen N."/>
            <person name="Bonometti L."/>
            <person name="Westerberg I."/>
            <person name="Brannstrom I.O."/>
            <person name="Guillou S."/>
            <person name="Cros-Aarteil S."/>
            <person name="Calhoun S."/>
            <person name="Haridas S."/>
            <person name="Kuo A."/>
            <person name="Mondo S."/>
            <person name="Pangilinan J."/>
            <person name="Riley R."/>
            <person name="LaButti K."/>
            <person name="Andreopoulos B."/>
            <person name="Lipzen A."/>
            <person name="Chen C."/>
            <person name="Yan M."/>
            <person name="Daum C."/>
            <person name="Ng V."/>
            <person name="Clum A."/>
            <person name="Steindorff A."/>
            <person name="Ohm R.A."/>
            <person name="Martin F."/>
            <person name="Silar P."/>
            <person name="Natvig D.O."/>
            <person name="Lalanne C."/>
            <person name="Gautier V."/>
            <person name="Ament-Velasquez S.L."/>
            <person name="Kruys A."/>
            <person name="Hutchinson M.I."/>
            <person name="Powell A.J."/>
            <person name="Barry K."/>
            <person name="Miller A.N."/>
            <person name="Grigoriev I.V."/>
            <person name="Debuchy R."/>
            <person name="Gladieux P."/>
            <person name="Hiltunen Thoren M."/>
            <person name="Johannesson H."/>
        </authorList>
    </citation>
    <scope>NUCLEOTIDE SEQUENCE</scope>
    <source>
        <strain evidence="2">CBS 626.80</strain>
    </source>
</reference>
<feature type="transmembrane region" description="Helical" evidence="1">
    <location>
        <begin position="7"/>
        <end position="29"/>
    </location>
</feature>
<evidence type="ECO:0000313" key="3">
    <source>
        <dbReference type="Proteomes" id="UP001303222"/>
    </source>
</evidence>
<organism evidence="2 3">
    <name type="scientific">Pseudoneurospora amorphoporcata</name>
    <dbReference type="NCBI Taxonomy" id="241081"/>
    <lineage>
        <taxon>Eukaryota</taxon>
        <taxon>Fungi</taxon>
        <taxon>Dikarya</taxon>
        <taxon>Ascomycota</taxon>
        <taxon>Pezizomycotina</taxon>
        <taxon>Sordariomycetes</taxon>
        <taxon>Sordariomycetidae</taxon>
        <taxon>Sordariales</taxon>
        <taxon>Sordariaceae</taxon>
        <taxon>Pseudoneurospora</taxon>
    </lineage>
</organism>
<evidence type="ECO:0000313" key="2">
    <source>
        <dbReference type="EMBL" id="KAK3950383.1"/>
    </source>
</evidence>
<gene>
    <name evidence="2" type="ORF">QBC32DRAFT_346693</name>
</gene>
<keyword evidence="3" id="KW-1185">Reference proteome</keyword>
<dbReference type="Proteomes" id="UP001303222">
    <property type="component" value="Unassembled WGS sequence"/>
</dbReference>
<protein>
    <submittedName>
        <fullName evidence="2">Uncharacterized protein</fullName>
    </submittedName>
</protein>
<sequence>MHVTEFAFFFSPIYFVSLVFFLFLLLLLFPFFLSFLLFLLFFFLPFLFLQLPGWLSSSSQVKSSRSASIDRQIERTGIDSMVLDFFYLGVC</sequence>
<proteinExistence type="predicted"/>
<reference evidence="2" key="2">
    <citation type="submission" date="2023-06" db="EMBL/GenBank/DDBJ databases">
        <authorList>
            <consortium name="Lawrence Berkeley National Laboratory"/>
            <person name="Mondo S.J."/>
            <person name="Hensen N."/>
            <person name="Bonometti L."/>
            <person name="Westerberg I."/>
            <person name="Brannstrom I.O."/>
            <person name="Guillou S."/>
            <person name="Cros-Aarteil S."/>
            <person name="Calhoun S."/>
            <person name="Haridas S."/>
            <person name="Kuo A."/>
            <person name="Pangilinan J."/>
            <person name="Riley R."/>
            <person name="Labutti K."/>
            <person name="Andreopoulos B."/>
            <person name="Lipzen A."/>
            <person name="Chen C."/>
            <person name="Yanf M."/>
            <person name="Daum C."/>
            <person name="Ng V."/>
            <person name="Clum A."/>
            <person name="Steindorff A."/>
            <person name="Ohm R."/>
            <person name="Martin F."/>
            <person name="Silar P."/>
            <person name="Natvig D."/>
            <person name="Lalanne C."/>
            <person name="Gautier V."/>
            <person name="Ament-Velasquez S.L."/>
            <person name="Kruys A."/>
            <person name="Hutchinson M.I."/>
            <person name="Powell A.J."/>
            <person name="Barry K."/>
            <person name="Miller A.N."/>
            <person name="Grigoriev I.V."/>
            <person name="Debuchy R."/>
            <person name="Gladieux P."/>
            <person name="Thoren M.H."/>
            <person name="Johannesson H."/>
        </authorList>
    </citation>
    <scope>NUCLEOTIDE SEQUENCE</scope>
    <source>
        <strain evidence="2">CBS 626.80</strain>
    </source>
</reference>
<name>A0AAN6NSS0_9PEZI</name>
<keyword evidence="1" id="KW-0472">Membrane</keyword>
<keyword evidence="1" id="KW-0812">Transmembrane</keyword>